<evidence type="ECO:0000313" key="3">
    <source>
        <dbReference type="Proteomes" id="UP000092021"/>
    </source>
</evidence>
<protein>
    <submittedName>
        <fullName evidence="2">Uncharacterized protein</fullName>
    </submittedName>
</protein>
<feature type="region of interest" description="Disordered" evidence="1">
    <location>
        <begin position="60"/>
        <end position="85"/>
    </location>
</feature>
<sequence length="85" mass="8269">MKVLDGSSRPATLTALTLLAGAGHLPGAAVEAVLGKILHPITGGGEPVGAIRLGAAFDDAEQGSGDGRPGLRGCRPAADDAGQEA</sequence>
<dbReference type="EMBL" id="LWGZ01000424">
    <property type="protein sequence ID" value="OAX61923.1"/>
    <property type="molecule type" value="Genomic_DNA"/>
</dbReference>
<reference evidence="2 3" key="1">
    <citation type="submission" date="2016-04" db="EMBL/GenBank/DDBJ databases">
        <title>Identification of putative biosynthetic pathways for the production of bioactive secondary metabolites by the marine actinomycete Kocuria kristinae RUTW2-3.</title>
        <authorList>
            <person name="Waterworth S.C."/>
            <person name="Walmsley T.A."/>
            <person name="Matongo T."/>
            <person name="Davies-Coleman M.T."/>
            <person name="Dorrington R.A."/>
        </authorList>
    </citation>
    <scope>NUCLEOTIDE SEQUENCE [LARGE SCALE GENOMIC DNA]</scope>
    <source>
        <strain evidence="2 3">RUTW4-5</strain>
    </source>
</reference>
<dbReference type="Proteomes" id="UP000092021">
    <property type="component" value="Unassembled WGS sequence"/>
</dbReference>
<gene>
    <name evidence="2" type="ORF">A5N15_04915</name>
</gene>
<accession>A0A657IVF5</accession>
<proteinExistence type="predicted"/>
<evidence type="ECO:0000313" key="2">
    <source>
        <dbReference type="EMBL" id="OAX61923.1"/>
    </source>
</evidence>
<name>A0A657IVF5_9MICC</name>
<comment type="caution">
    <text evidence="2">The sequence shown here is derived from an EMBL/GenBank/DDBJ whole genome shotgun (WGS) entry which is preliminary data.</text>
</comment>
<dbReference type="AlphaFoldDB" id="A0A657IVF5"/>
<organism evidence="2 3">
    <name type="scientific">Rothia kristinae</name>
    <dbReference type="NCBI Taxonomy" id="37923"/>
    <lineage>
        <taxon>Bacteria</taxon>
        <taxon>Bacillati</taxon>
        <taxon>Actinomycetota</taxon>
        <taxon>Actinomycetes</taxon>
        <taxon>Micrococcales</taxon>
        <taxon>Micrococcaceae</taxon>
        <taxon>Rothia</taxon>
    </lineage>
</organism>
<evidence type="ECO:0000256" key="1">
    <source>
        <dbReference type="SAM" id="MobiDB-lite"/>
    </source>
</evidence>